<dbReference type="EMBL" id="CM023470">
    <property type="protein sequence ID" value="KAH7979357.1"/>
    <property type="molecule type" value="Genomic_DNA"/>
</dbReference>
<evidence type="ECO:0000313" key="1">
    <source>
        <dbReference type="EMBL" id="KAH7979357.1"/>
    </source>
</evidence>
<comment type="caution">
    <text evidence="1">The sequence shown here is derived from an EMBL/GenBank/DDBJ whole genome shotgun (WGS) entry which is preliminary data.</text>
</comment>
<keyword evidence="2" id="KW-1185">Reference proteome</keyword>
<organism evidence="1 2">
    <name type="scientific">Dermacentor silvarum</name>
    <name type="common">Tick</name>
    <dbReference type="NCBI Taxonomy" id="543639"/>
    <lineage>
        <taxon>Eukaryota</taxon>
        <taxon>Metazoa</taxon>
        <taxon>Ecdysozoa</taxon>
        <taxon>Arthropoda</taxon>
        <taxon>Chelicerata</taxon>
        <taxon>Arachnida</taxon>
        <taxon>Acari</taxon>
        <taxon>Parasitiformes</taxon>
        <taxon>Ixodida</taxon>
        <taxon>Ixodoidea</taxon>
        <taxon>Ixodidae</taxon>
        <taxon>Rhipicephalinae</taxon>
        <taxon>Dermacentor</taxon>
    </lineage>
</organism>
<accession>A0ACB8DY40</accession>
<evidence type="ECO:0000313" key="2">
    <source>
        <dbReference type="Proteomes" id="UP000821865"/>
    </source>
</evidence>
<protein>
    <submittedName>
        <fullName evidence="1">Uncharacterized protein</fullName>
    </submittedName>
</protein>
<reference evidence="1" key="1">
    <citation type="submission" date="2020-05" db="EMBL/GenBank/DDBJ databases">
        <title>Large-scale comparative analyses of tick genomes elucidate their genetic diversity and vector capacities.</title>
        <authorList>
            <person name="Jia N."/>
            <person name="Wang J."/>
            <person name="Shi W."/>
            <person name="Du L."/>
            <person name="Sun Y."/>
            <person name="Zhan W."/>
            <person name="Jiang J."/>
            <person name="Wang Q."/>
            <person name="Zhang B."/>
            <person name="Ji P."/>
            <person name="Sakyi L.B."/>
            <person name="Cui X."/>
            <person name="Yuan T."/>
            <person name="Jiang B."/>
            <person name="Yang W."/>
            <person name="Lam T.T.-Y."/>
            <person name="Chang Q."/>
            <person name="Ding S."/>
            <person name="Wang X."/>
            <person name="Zhu J."/>
            <person name="Ruan X."/>
            <person name="Zhao L."/>
            <person name="Wei J."/>
            <person name="Que T."/>
            <person name="Du C."/>
            <person name="Cheng J."/>
            <person name="Dai P."/>
            <person name="Han X."/>
            <person name="Huang E."/>
            <person name="Gao Y."/>
            <person name="Liu J."/>
            <person name="Shao H."/>
            <person name="Ye R."/>
            <person name="Li L."/>
            <person name="Wei W."/>
            <person name="Wang X."/>
            <person name="Wang C."/>
            <person name="Yang T."/>
            <person name="Huo Q."/>
            <person name="Li W."/>
            <person name="Guo W."/>
            <person name="Chen H."/>
            <person name="Zhou L."/>
            <person name="Ni X."/>
            <person name="Tian J."/>
            <person name="Zhou Y."/>
            <person name="Sheng Y."/>
            <person name="Liu T."/>
            <person name="Pan Y."/>
            <person name="Xia L."/>
            <person name="Li J."/>
            <person name="Zhao F."/>
            <person name="Cao W."/>
        </authorList>
    </citation>
    <scope>NUCLEOTIDE SEQUENCE</scope>
    <source>
        <strain evidence="1">Dsil-2018</strain>
    </source>
</reference>
<proteinExistence type="predicted"/>
<gene>
    <name evidence="1" type="ORF">HPB49_009195</name>
</gene>
<dbReference type="Proteomes" id="UP000821865">
    <property type="component" value="Chromosome 1"/>
</dbReference>
<sequence length="183" mass="19495">MDVYRQQHAPFSAVVDGGPAALQGMHEGDLIIQVGKHNVQDLTEARINALLAQPAKRLEVFIVSALSLRAYVSSELDGDGCPGGVLQRGTVRARITLPRCASISRVWVADLGRKTSAGETAHFVLPRHALHFAAPARQGCCAGRACLASVLSIPGTHCCVIEPLDSVNPIAAMINRLRMIVAE</sequence>
<name>A0ACB8DY40_DERSI</name>